<dbReference type="Gene3D" id="3.30.70.1320">
    <property type="entry name" value="Multidrug efflux transporter AcrB pore domain like"/>
    <property type="match status" value="1"/>
</dbReference>
<evidence type="ECO:0000256" key="1">
    <source>
        <dbReference type="SAM" id="Phobius"/>
    </source>
</evidence>
<dbReference type="SUPFAM" id="SSF82693">
    <property type="entry name" value="Multidrug efflux transporter AcrB pore domain, PN1, PN2, PC1 and PC2 subdomains"/>
    <property type="match status" value="3"/>
</dbReference>
<dbReference type="GO" id="GO:0005886">
    <property type="term" value="C:plasma membrane"/>
    <property type="evidence" value="ECO:0007669"/>
    <property type="project" value="TreeGrafter"/>
</dbReference>
<evidence type="ECO:0000313" key="3">
    <source>
        <dbReference type="Proteomes" id="UP000027936"/>
    </source>
</evidence>
<feature type="transmembrane region" description="Helical" evidence="1">
    <location>
        <begin position="383"/>
        <end position="408"/>
    </location>
</feature>
<feature type="transmembrane region" description="Helical" evidence="1">
    <location>
        <begin position="428"/>
        <end position="448"/>
    </location>
</feature>
<accession>A0A072P074</accession>
<feature type="transmembrane region" description="Helical" evidence="1">
    <location>
        <begin position="460"/>
        <end position="483"/>
    </location>
</feature>
<feature type="transmembrane region" description="Helical" evidence="1">
    <location>
        <begin position="12"/>
        <end position="29"/>
    </location>
</feature>
<keyword evidence="1" id="KW-0812">Transmembrane</keyword>
<sequence>MKIVDLSVRRPVGVLMLVLAVIALGYVSLTNLKVDLYPEVDFPIAVVATSYPGAGPEEVEKMISKPLESALTSIEGVDTIQSQSIPNSSLVVLMFATGTNLDNALLEVREKVDQVKGMLPTDANDPSVLRFDPQQIPVMWLGLTGDKPERLQEIAEDTVEPLLKRAEGVASIGIEGGKKRELQIELDRAKLALYKLTPNHVIQALQSDNRSTSGGIITKGNQDLQIRVDGEFTSLDDIMNTLIPLANGGSVKVSDVGTLKDTFKKKNSVSVVNNESSLVLSVLKKSDGNTVEVSDEVYKAMKEINKKLPEGVKLFNVFDTSTFIRDSIKSVTSNMITGGLLSIFVLLLFLRSLRPTFVIAVSIPFAIISTFAMMYFAGQTLNILSLGGLALGIGMMVDNSIVILENIFRYRQNGASVKEAAIQGASEIGSAVIASTTTTLVVFLPIVFVEGMASELFTPLALAVSFSLIGSLAVAITLVPVLASKLLTKPIDKYDKQKGKFADLFRKLDHFYQKSLKWVLGHRKTTVFATIVLIIASLGLTPMLGAENIPASDQGQLQINLEAPAGSTLEETTAVANEIQEKLEKYKDLIEVNYLSIGTDQMTGTQSSTNTGLFQIQLVKKNERDLTTKQFVEKLSADVANIPGAEIKVSAMEAGLGTGKPVQISVQGPEQEILSEIGDQITWLLEGIKGITNIENSAAEGRPEIRVVVNREVAAQYGLSYSQIMSEVEVGFNGKLATQYREAGDEFDVRVILPEDKRVTINDLENMFIQTPSGTLLPLSAVAELKQIQGPAQITRENQQRQINVTADLNGKDLGTATKEVMAALNTMNFPEGYTYKVGGQAEDMQETFGDLALALIFSIFLVYVVMAVQFESLAHPFVIMFAMPTTVIGVIVGLVVTGQSFSVPAFIGIIILAGIVVNNAIVLVDYINILRSRGIERTEAILQAGPARLRPILMTTMTTVLGMVPLALGMGEGAEAQMPLAVVVIFGLTSSMCFTLLFVPVVYTILEDFLSGTKRRFKRLFTRKGKKKNSVEEEAGLEM</sequence>
<feature type="transmembrane region" description="Helical" evidence="1">
    <location>
        <begin position="852"/>
        <end position="871"/>
    </location>
</feature>
<comment type="caution">
    <text evidence="2">The sequence shown here is derived from an EMBL/GenBank/DDBJ whole genome shotgun (WGS) entry which is preliminary data.</text>
</comment>
<dbReference type="Gene3D" id="3.30.2090.10">
    <property type="entry name" value="Multidrug efflux transporter AcrB TolC docking domain, DN and DC subdomains"/>
    <property type="match status" value="2"/>
</dbReference>
<dbReference type="Proteomes" id="UP000027936">
    <property type="component" value="Unassembled WGS sequence"/>
</dbReference>
<proteinExistence type="predicted"/>
<feature type="transmembrane region" description="Helical" evidence="1">
    <location>
        <begin position="950"/>
        <end position="969"/>
    </location>
</feature>
<dbReference type="PATRIC" id="fig|1348973.3.peg.1671"/>
<dbReference type="EMBL" id="JJRY01000005">
    <property type="protein sequence ID" value="KEF38895.1"/>
    <property type="molecule type" value="Genomic_DNA"/>
</dbReference>
<dbReference type="InterPro" id="IPR027463">
    <property type="entry name" value="AcrB_DN_DC_subdom"/>
</dbReference>
<feature type="transmembrane region" description="Helical" evidence="1">
    <location>
        <begin position="331"/>
        <end position="350"/>
    </location>
</feature>
<dbReference type="PANTHER" id="PTHR32063:SF0">
    <property type="entry name" value="SWARMING MOTILITY PROTEIN SWRC"/>
    <property type="match status" value="1"/>
</dbReference>
<dbReference type="Gene3D" id="3.30.70.1440">
    <property type="entry name" value="Multidrug efflux transporter AcrB pore domain"/>
    <property type="match status" value="1"/>
</dbReference>
<feature type="transmembrane region" description="Helical" evidence="1">
    <location>
        <begin position="525"/>
        <end position="544"/>
    </location>
</feature>
<keyword evidence="1" id="KW-1133">Transmembrane helix</keyword>
<reference evidence="2 3" key="1">
    <citation type="submission" date="2014-04" db="EMBL/GenBank/DDBJ databases">
        <title>Draft genome sequence of Bacillus azotoformans MEV2011, a (co-) denitrifying strain unable to grow in the presence of oxygen.</title>
        <authorList>
            <person name="Nielsen M."/>
            <person name="Schreiber L."/>
            <person name="Finster K."/>
            <person name="Schramm A."/>
        </authorList>
    </citation>
    <scope>NUCLEOTIDE SEQUENCE [LARGE SCALE GENOMIC DNA]</scope>
    <source>
        <strain evidence="2 3">MEV2011</strain>
    </source>
</reference>
<dbReference type="AlphaFoldDB" id="A0A072P074"/>
<dbReference type="OrthoDB" id="9757876at2"/>
<dbReference type="SUPFAM" id="SSF82866">
    <property type="entry name" value="Multidrug efflux transporter AcrB transmembrane domain"/>
    <property type="match status" value="2"/>
</dbReference>
<dbReference type="GO" id="GO:0042910">
    <property type="term" value="F:xenobiotic transmembrane transporter activity"/>
    <property type="evidence" value="ECO:0007669"/>
    <property type="project" value="TreeGrafter"/>
</dbReference>
<dbReference type="SUPFAM" id="SSF82714">
    <property type="entry name" value="Multidrug efflux transporter AcrB TolC docking domain, DN and DC subdomains"/>
    <property type="match status" value="2"/>
</dbReference>
<organism evidence="2 3">
    <name type="scientific">Schinkia azotoformans MEV2011</name>
    <dbReference type="NCBI Taxonomy" id="1348973"/>
    <lineage>
        <taxon>Bacteria</taxon>
        <taxon>Bacillati</taxon>
        <taxon>Bacillota</taxon>
        <taxon>Bacilli</taxon>
        <taxon>Bacillales</taxon>
        <taxon>Bacillaceae</taxon>
        <taxon>Calidifontibacillus/Schinkia group</taxon>
        <taxon>Schinkia</taxon>
    </lineage>
</organism>
<dbReference type="InterPro" id="IPR001036">
    <property type="entry name" value="Acrflvin-R"/>
</dbReference>
<dbReference type="Gene3D" id="1.20.1640.10">
    <property type="entry name" value="Multidrug efflux transporter AcrB transmembrane domain"/>
    <property type="match status" value="2"/>
</dbReference>
<feature type="transmembrane region" description="Helical" evidence="1">
    <location>
        <begin position="981"/>
        <end position="1007"/>
    </location>
</feature>
<dbReference type="Gene3D" id="3.30.70.1430">
    <property type="entry name" value="Multidrug efflux transporter AcrB pore domain"/>
    <property type="match status" value="2"/>
</dbReference>
<feature type="transmembrane region" description="Helical" evidence="1">
    <location>
        <begin position="878"/>
        <end position="898"/>
    </location>
</feature>
<feature type="transmembrane region" description="Helical" evidence="1">
    <location>
        <begin position="357"/>
        <end position="377"/>
    </location>
</feature>
<dbReference type="PRINTS" id="PR00702">
    <property type="entry name" value="ACRIFLAVINRP"/>
</dbReference>
<dbReference type="Pfam" id="PF00873">
    <property type="entry name" value="ACR_tran"/>
    <property type="match status" value="1"/>
</dbReference>
<gene>
    <name evidence="2" type="ORF">M670_01711</name>
</gene>
<feature type="transmembrane region" description="Helical" evidence="1">
    <location>
        <begin position="904"/>
        <end position="929"/>
    </location>
</feature>
<name>A0A072P074_SCHAZ</name>
<dbReference type="RefSeq" id="WP_035194881.1">
    <property type="nucleotide sequence ID" value="NZ_JJRY01000005.1"/>
</dbReference>
<keyword evidence="1" id="KW-0472">Membrane</keyword>
<evidence type="ECO:0000313" key="2">
    <source>
        <dbReference type="EMBL" id="KEF38895.1"/>
    </source>
</evidence>
<dbReference type="PANTHER" id="PTHR32063">
    <property type="match status" value="1"/>
</dbReference>
<protein>
    <submittedName>
        <fullName evidence="2">Cation/multidrug efflux pump</fullName>
    </submittedName>
</protein>